<dbReference type="Proteomes" id="UP000315677">
    <property type="component" value="Unassembled WGS sequence"/>
</dbReference>
<evidence type="ECO:0000256" key="7">
    <source>
        <dbReference type="ARBA" id="ARBA00023004"/>
    </source>
</evidence>
<keyword evidence="11" id="KW-1185">Reference proteome</keyword>
<gene>
    <name evidence="10" type="ORF">FB558_0076</name>
</gene>
<dbReference type="SUPFAM" id="SSF51395">
    <property type="entry name" value="FMN-linked oxidoreductases"/>
    <property type="match status" value="1"/>
</dbReference>
<dbReference type="GO" id="GO:0010181">
    <property type="term" value="F:FMN binding"/>
    <property type="evidence" value="ECO:0007669"/>
    <property type="project" value="InterPro"/>
</dbReference>
<dbReference type="RefSeq" id="WP_142047038.1">
    <property type="nucleotide sequence ID" value="NZ_VFPA01000001.1"/>
</dbReference>
<proteinExistence type="predicted"/>
<dbReference type="PANTHER" id="PTHR42917:SF2">
    <property type="entry name" value="2,4-DIENOYL-COA REDUCTASE [(2E)-ENOYL-COA-PRODUCING]"/>
    <property type="match status" value="1"/>
</dbReference>
<evidence type="ECO:0000256" key="2">
    <source>
        <dbReference type="ARBA" id="ARBA00001966"/>
    </source>
</evidence>
<evidence type="ECO:0000256" key="1">
    <source>
        <dbReference type="ARBA" id="ARBA00001917"/>
    </source>
</evidence>
<dbReference type="OrthoDB" id="3169239at2"/>
<organism evidence="10 11">
    <name type="scientific">Pseudonocardia kunmingensis</name>
    <dbReference type="NCBI Taxonomy" id="630975"/>
    <lineage>
        <taxon>Bacteria</taxon>
        <taxon>Bacillati</taxon>
        <taxon>Actinomycetota</taxon>
        <taxon>Actinomycetes</taxon>
        <taxon>Pseudonocardiales</taxon>
        <taxon>Pseudonocardiaceae</taxon>
        <taxon>Pseudonocardia</taxon>
    </lineage>
</organism>
<evidence type="ECO:0000256" key="5">
    <source>
        <dbReference type="ARBA" id="ARBA00022723"/>
    </source>
</evidence>
<evidence type="ECO:0000256" key="6">
    <source>
        <dbReference type="ARBA" id="ARBA00023002"/>
    </source>
</evidence>
<sequence length="580" mass="62211">MQPADLMFRPIRIGTVEIPNRIVLPSMTTRYATREGFATDETVGYYRARARGGVGLVTVEMAAPEVAGRHRFHELGIYDDKFLPGLTRIVEAIHAEGARASIQLGHGGSRARRAVSGTQPVSASSMPVPVFEIEHEIARPEAMTESRIDEAVRSFVEAAQRARAAGFDVVELHASHGYLISQFLCPAENDRTDAYGGSLENRARFGLRILTAIKAAVPDLPVIFRITVDDLFPEGLPFAEGLQVAIWAAEAGADAISVTAGHYRSVPGAERMIPPMAYPDGAFLDFAAAVKKEVHVPVIGVGRLGNPAVATAALAEEKLDLVAIGRPLIADASWPAKVRAGRPVRRCLACNHCVNNMRGGNVLSCVVNPLTGHENDFREESGPRGRRILVIGAGPAGLSYAALVAGQNEVTVVESEGRAGGAFRWTGKAPLFNDVGAADGTFDAYIGELESECRRLGVDFRFGTRLTRDSPLLADADTVVLATGARYRGRTGPLVRAVLRSGRLKSATGRKVFADPRLRDLFYYRARAATGASVRRELGLASDDRREVIVIGDAAAPGKAREAIGSAFAAALDTKVEFRR</sequence>
<keyword evidence="8" id="KW-0411">Iron-sulfur</keyword>
<comment type="cofactor">
    <cofactor evidence="2">
        <name>[4Fe-4S] cluster</name>
        <dbReference type="ChEBI" id="CHEBI:49883"/>
    </cofactor>
</comment>
<dbReference type="EMBL" id="VFPA01000001">
    <property type="protein sequence ID" value="TQM13344.1"/>
    <property type="molecule type" value="Genomic_DNA"/>
</dbReference>
<evidence type="ECO:0000256" key="8">
    <source>
        <dbReference type="ARBA" id="ARBA00023014"/>
    </source>
</evidence>
<dbReference type="Gene3D" id="3.40.50.720">
    <property type="entry name" value="NAD(P)-binding Rossmann-like Domain"/>
    <property type="match status" value="1"/>
</dbReference>
<evidence type="ECO:0000256" key="4">
    <source>
        <dbReference type="ARBA" id="ARBA00022643"/>
    </source>
</evidence>
<evidence type="ECO:0000313" key="11">
    <source>
        <dbReference type="Proteomes" id="UP000315677"/>
    </source>
</evidence>
<dbReference type="AlphaFoldDB" id="A0A543DVK1"/>
<reference evidence="10 11" key="1">
    <citation type="submission" date="2019-06" db="EMBL/GenBank/DDBJ databases">
        <title>Sequencing the genomes of 1000 actinobacteria strains.</title>
        <authorList>
            <person name="Klenk H.-P."/>
        </authorList>
    </citation>
    <scope>NUCLEOTIDE SEQUENCE [LARGE SCALE GENOMIC DNA]</scope>
    <source>
        <strain evidence="10 11">DSM 45301</strain>
    </source>
</reference>
<dbReference type="Gene3D" id="3.20.20.70">
    <property type="entry name" value="Aldolase class I"/>
    <property type="match status" value="1"/>
</dbReference>
<dbReference type="CDD" id="cd02803">
    <property type="entry name" value="OYE_like_FMN_family"/>
    <property type="match status" value="1"/>
</dbReference>
<keyword evidence="3" id="KW-0285">Flavoprotein</keyword>
<keyword evidence="7" id="KW-0408">Iron</keyword>
<dbReference type="PRINTS" id="PR00368">
    <property type="entry name" value="FADPNR"/>
</dbReference>
<name>A0A543DVK1_9PSEU</name>
<evidence type="ECO:0000313" key="10">
    <source>
        <dbReference type="EMBL" id="TQM13344.1"/>
    </source>
</evidence>
<dbReference type="InterPro" id="IPR051793">
    <property type="entry name" value="NADH:flavin_oxidoreductase"/>
</dbReference>
<dbReference type="GO" id="GO:0016491">
    <property type="term" value="F:oxidoreductase activity"/>
    <property type="evidence" value="ECO:0007669"/>
    <property type="project" value="UniProtKB-KW"/>
</dbReference>
<keyword evidence="6" id="KW-0560">Oxidoreductase</keyword>
<dbReference type="PANTHER" id="PTHR42917">
    <property type="entry name" value="2,4-DIENOYL-COA REDUCTASE"/>
    <property type="match status" value="1"/>
</dbReference>
<feature type="domain" description="NADH:flavin oxidoreductase/NADH oxidase N-terminal" evidence="9">
    <location>
        <begin position="7"/>
        <end position="343"/>
    </location>
</feature>
<evidence type="ECO:0000259" key="9">
    <source>
        <dbReference type="Pfam" id="PF00724"/>
    </source>
</evidence>
<dbReference type="GO" id="GO:0051536">
    <property type="term" value="F:iron-sulfur cluster binding"/>
    <property type="evidence" value="ECO:0007669"/>
    <property type="project" value="UniProtKB-KW"/>
</dbReference>
<accession>A0A543DVK1</accession>
<dbReference type="InterPro" id="IPR013785">
    <property type="entry name" value="Aldolase_TIM"/>
</dbReference>
<keyword evidence="4" id="KW-0288">FMN</keyword>
<dbReference type="InterPro" id="IPR001155">
    <property type="entry name" value="OxRdtase_FMN_N"/>
</dbReference>
<dbReference type="SUPFAM" id="SSF51971">
    <property type="entry name" value="Nucleotide-binding domain"/>
    <property type="match status" value="1"/>
</dbReference>
<evidence type="ECO:0000256" key="3">
    <source>
        <dbReference type="ARBA" id="ARBA00022630"/>
    </source>
</evidence>
<dbReference type="GO" id="GO:0046872">
    <property type="term" value="F:metal ion binding"/>
    <property type="evidence" value="ECO:0007669"/>
    <property type="project" value="UniProtKB-KW"/>
</dbReference>
<dbReference type="PRINTS" id="PR00469">
    <property type="entry name" value="PNDRDTASEII"/>
</dbReference>
<protein>
    <submittedName>
        <fullName evidence="10">2,4-dienoyl-CoA reductase-like NADH-dependent reductase (Old Yellow Enzyme family)</fullName>
    </submittedName>
</protein>
<keyword evidence="5" id="KW-0479">Metal-binding</keyword>
<comment type="cofactor">
    <cofactor evidence="1">
        <name>FMN</name>
        <dbReference type="ChEBI" id="CHEBI:58210"/>
    </cofactor>
</comment>
<dbReference type="Pfam" id="PF00724">
    <property type="entry name" value="Oxidored_FMN"/>
    <property type="match status" value="1"/>
</dbReference>
<comment type="caution">
    <text evidence="10">The sequence shown here is derived from an EMBL/GenBank/DDBJ whole genome shotgun (WGS) entry which is preliminary data.</text>
</comment>